<dbReference type="InterPro" id="IPR039537">
    <property type="entry name" value="Retrotran_Ty1/copia-like"/>
</dbReference>
<feature type="domain" description="Integrase catalytic" evidence="1">
    <location>
        <begin position="62"/>
        <end position="112"/>
    </location>
</feature>
<organism evidence="2 3">
    <name type="scientific">Tanacetum coccineum</name>
    <dbReference type="NCBI Taxonomy" id="301880"/>
    <lineage>
        <taxon>Eukaryota</taxon>
        <taxon>Viridiplantae</taxon>
        <taxon>Streptophyta</taxon>
        <taxon>Embryophyta</taxon>
        <taxon>Tracheophyta</taxon>
        <taxon>Spermatophyta</taxon>
        <taxon>Magnoliopsida</taxon>
        <taxon>eudicotyledons</taxon>
        <taxon>Gunneridae</taxon>
        <taxon>Pentapetalae</taxon>
        <taxon>asterids</taxon>
        <taxon>campanulids</taxon>
        <taxon>Asterales</taxon>
        <taxon>Asteraceae</taxon>
        <taxon>Asteroideae</taxon>
        <taxon>Anthemideae</taxon>
        <taxon>Anthemidinae</taxon>
        <taxon>Tanacetum</taxon>
    </lineage>
</organism>
<proteinExistence type="predicted"/>
<dbReference type="PANTHER" id="PTHR42648:SF28">
    <property type="entry name" value="TRANSPOSON-ENCODED PROTEIN WITH RIBONUCLEASE H-LIKE AND RETROVIRUS ZINC FINGER-LIKE DOMAINS"/>
    <property type="match status" value="1"/>
</dbReference>
<reference evidence="2" key="1">
    <citation type="journal article" date="2022" name="Int. J. Mol. Sci.">
        <title>Draft Genome of Tanacetum Coccineum: Genomic Comparison of Closely Related Tanacetum-Family Plants.</title>
        <authorList>
            <person name="Yamashiro T."/>
            <person name="Shiraishi A."/>
            <person name="Nakayama K."/>
            <person name="Satake H."/>
        </authorList>
    </citation>
    <scope>NUCLEOTIDE SEQUENCE</scope>
</reference>
<accession>A0ABQ5CIP2</accession>
<evidence type="ECO:0000313" key="2">
    <source>
        <dbReference type="EMBL" id="GJT26618.1"/>
    </source>
</evidence>
<evidence type="ECO:0000259" key="1">
    <source>
        <dbReference type="PROSITE" id="PS50994"/>
    </source>
</evidence>
<protein>
    <submittedName>
        <fullName evidence="2">Retrovirus-related pol polyprotein from transposon TNT 1-94</fullName>
    </submittedName>
</protein>
<keyword evidence="3" id="KW-1185">Reference proteome</keyword>
<dbReference type="Proteomes" id="UP001151760">
    <property type="component" value="Unassembled WGS sequence"/>
</dbReference>
<evidence type="ECO:0000313" key="3">
    <source>
        <dbReference type="Proteomes" id="UP001151760"/>
    </source>
</evidence>
<dbReference type="EMBL" id="BQNB010014307">
    <property type="protein sequence ID" value="GJT26618.1"/>
    <property type="molecule type" value="Genomic_DNA"/>
</dbReference>
<name>A0ABQ5CIP2_9ASTR</name>
<gene>
    <name evidence="2" type="ORF">Tco_0906893</name>
</gene>
<dbReference type="InterPro" id="IPR036397">
    <property type="entry name" value="RNaseH_sf"/>
</dbReference>
<sequence length="338" mass="38184">MDSWFKDKSVVGNKLKQVGQNSTRWRNLPFLAYLGIPRSCFIANLFFIMDSDALVEVVPDIAYQTDNGTEFVNQTLRKYYKKVGISYETSVAHSPQQNGVVERRNQAVATNVTPKIVPSYLLQNPLNDSNNGYHLTQSTDKDHDEPLLGSTMLKLDDLGGYANEPKARYSGRGYHQEVGIDFEKSIPLDADHAGCQDTRRSTSGSMQLLGVGFKISHVARRWAVMFKLDTFVNTEYQLADIFTKALAKERIEFLINKLGMQSFTPETLKHLTDEVDDNTTQPHLLKASIFKKKTCLHNGNSIHRAMVILYAIAMAGFTLQHNWDSAYFLKVRVCALMC</sequence>
<dbReference type="InterPro" id="IPR012337">
    <property type="entry name" value="RNaseH-like_sf"/>
</dbReference>
<dbReference type="Gene3D" id="3.30.420.10">
    <property type="entry name" value="Ribonuclease H-like superfamily/Ribonuclease H"/>
    <property type="match status" value="1"/>
</dbReference>
<dbReference type="PANTHER" id="PTHR42648">
    <property type="entry name" value="TRANSPOSASE, PUTATIVE-RELATED"/>
    <property type="match status" value="1"/>
</dbReference>
<comment type="caution">
    <text evidence="2">The sequence shown here is derived from an EMBL/GenBank/DDBJ whole genome shotgun (WGS) entry which is preliminary data.</text>
</comment>
<dbReference type="SUPFAM" id="SSF53098">
    <property type="entry name" value="Ribonuclease H-like"/>
    <property type="match status" value="1"/>
</dbReference>
<dbReference type="PROSITE" id="PS50994">
    <property type="entry name" value="INTEGRASE"/>
    <property type="match status" value="1"/>
</dbReference>
<reference evidence="2" key="2">
    <citation type="submission" date="2022-01" db="EMBL/GenBank/DDBJ databases">
        <authorList>
            <person name="Yamashiro T."/>
            <person name="Shiraishi A."/>
            <person name="Satake H."/>
            <person name="Nakayama K."/>
        </authorList>
    </citation>
    <scope>NUCLEOTIDE SEQUENCE</scope>
</reference>
<dbReference type="InterPro" id="IPR001584">
    <property type="entry name" value="Integrase_cat-core"/>
</dbReference>